<organism evidence="1 2">
    <name type="scientific">Bacillus cereus</name>
    <dbReference type="NCBI Taxonomy" id="1396"/>
    <lineage>
        <taxon>Bacteria</taxon>
        <taxon>Bacillati</taxon>
        <taxon>Bacillota</taxon>
        <taxon>Bacilli</taxon>
        <taxon>Bacillales</taxon>
        <taxon>Bacillaceae</taxon>
        <taxon>Bacillus</taxon>
        <taxon>Bacillus cereus group</taxon>
    </lineage>
</organism>
<protein>
    <submittedName>
        <fullName evidence="1">DUF600 domain-containing protein</fullName>
    </submittedName>
</protein>
<dbReference type="Pfam" id="PF04634">
    <property type="entry name" value="YezG-like"/>
    <property type="match status" value="1"/>
</dbReference>
<evidence type="ECO:0000313" key="1">
    <source>
        <dbReference type="EMBL" id="PEA00072.1"/>
    </source>
</evidence>
<dbReference type="AlphaFoldDB" id="A0A9X6Y0V1"/>
<gene>
    <name evidence="1" type="ORF">CON36_04185</name>
</gene>
<dbReference type="EMBL" id="NVMX01000005">
    <property type="protein sequence ID" value="PEA00072.1"/>
    <property type="molecule type" value="Genomic_DNA"/>
</dbReference>
<accession>A0A9X6Y0V1</accession>
<name>A0A9X6Y0V1_BACCE</name>
<dbReference type="SUPFAM" id="SSF160424">
    <property type="entry name" value="BH3703-like"/>
    <property type="match status" value="1"/>
</dbReference>
<dbReference type="InterPro" id="IPR036170">
    <property type="entry name" value="YezG-like_sf"/>
</dbReference>
<dbReference type="RefSeq" id="WP_097813913.1">
    <property type="nucleotide sequence ID" value="NZ_JAIQVG010000005.1"/>
</dbReference>
<dbReference type="Gene3D" id="3.30.500.20">
    <property type="entry name" value="BH3703-like domains"/>
    <property type="match status" value="1"/>
</dbReference>
<sequence>MKEFEERFSELQVDMISICMEYVENRADKVYVYASCEEDMISSSFFYFINNKYVECHKVNDTLENGEKRYDVSPERMFQVLQIISEDIEGIEMLCKEYEKDMPTEMKLIYDTKSGKFKAEYEYDLIHTNDDIKTADDFADEWFEEVKNNNL</sequence>
<proteinExistence type="predicted"/>
<dbReference type="Proteomes" id="UP000219922">
    <property type="component" value="Unassembled WGS sequence"/>
</dbReference>
<dbReference type="InterPro" id="IPR006728">
    <property type="entry name" value="YezG-like"/>
</dbReference>
<evidence type="ECO:0000313" key="2">
    <source>
        <dbReference type="Proteomes" id="UP000219922"/>
    </source>
</evidence>
<reference evidence="1 2" key="1">
    <citation type="submission" date="2017-09" db="EMBL/GenBank/DDBJ databases">
        <title>Large-scale bioinformatics analysis of Bacillus genomes uncovers conserved roles of natural products in bacterial physiology.</title>
        <authorList>
            <consortium name="Agbiome Team Llc"/>
            <person name="Bleich R.M."/>
            <person name="Grubbs K.J."/>
            <person name="Santa Maria K.C."/>
            <person name="Allen S.E."/>
            <person name="Farag S."/>
            <person name="Shank E.A."/>
            <person name="Bowers A."/>
        </authorList>
    </citation>
    <scope>NUCLEOTIDE SEQUENCE [LARGE SCALE GENOMIC DNA]</scope>
    <source>
        <strain evidence="1 2">AFS092789</strain>
    </source>
</reference>
<comment type="caution">
    <text evidence="1">The sequence shown here is derived from an EMBL/GenBank/DDBJ whole genome shotgun (WGS) entry which is preliminary data.</text>
</comment>